<accession>A0A0C9Y4K2</accession>
<dbReference type="AlphaFoldDB" id="A0A0C9Y4K2"/>
<sequence>MAFPMIDIIQEDGERAIKMVGFCSLEGELRLGGRRRVAAAENGWGTNALRRRVKIFIDGWFREKEVGVRESTLGFQ</sequence>
<dbReference type="HOGENOM" id="CLU_2654875_0_0_1"/>
<organism evidence="1 2">
    <name type="scientific">Laccaria amethystina LaAM-08-1</name>
    <dbReference type="NCBI Taxonomy" id="1095629"/>
    <lineage>
        <taxon>Eukaryota</taxon>
        <taxon>Fungi</taxon>
        <taxon>Dikarya</taxon>
        <taxon>Basidiomycota</taxon>
        <taxon>Agaricomycotina</taxon>
        <taxon>Agaricomycetes</taxon>
        <taxon>Agaricomycetidae</taxon>
        <taxon>Agaricales</taxon>
        <taxon>Agaricineae</taxon>
        <taxon>Hydnangiaceae</taxon>
        <taxon>Laccaria</taxon>
    </lineage>
</organism>
<evidence type="ECO:0000313" key="1">
    <source>
        <dbReference type="EMBL" id="KIK05012.1"/>
    </source>
</evidence>
<dbReference type="EMBL" id="KN838564">
    <property type="protein sequence ID" value="KIK05012.1"/>
    <property type="molecule type" value="Genomic_DNA"/>
</dbReference>
<proteinExistence type="predicted"/>
<keyword evidence="2" id="KW-1185">Reference proteome</keyword>
<dbReference type="Proteomes" id="UP000054477">
    <property type="component" value="Unassembled WGS sequence"/>
</dbReference>
<protein>
    <submittedName>
        <fullName evidence="1">Uncharacterized protein</fullName>
    </submittedName>
</protein>
<name>A0A0C9Y4K2_9AGAR</name>
<reference evidence="2" key="2">
    <citation type="submission" date="2015-01" db="EMBL/GenBank/DDBJ databases">
        <title>Evolutionary Origins and Diversification of the Mycorrhizal Mutualists.</title>
        <authorList>
            <consortium name="DOE Joint Genome Institute"/>
            <consortium name="Mycorrhizal Genomics Consortium"/>
            <person name="Kohler A."/>
            <person name="Kuo A."/>
            <person name="Nagy L.G."/>
            <person name="Floudas D."/>
            <person name="Copeland A."/>
            <person name="Barry K.W."/>
            <person name="Cichocki N."/>
            <person name="Veneault-Fourrey C."/>
            <person name="LaButti K."/>
            <person name="Lindquist E.A."/>
            <person name="Lipzen A."/>
            <person name="Lundell T."/>
            <person name="Morin E."/>
            <person name="Murat C."/>
            <person name="Riley R."/>
            <person name="Ohm R."/>
            <person name="Sun H."/>
            <person name="Tunlid A."/>
            <person name="Henrissat B."/>
            <person name="Grigoriev I.V."/>
            <person name="Hibbett D.S."/>
            <person name="Martin F."/>
        </authorList>
    </citation>
    <scope>NUCLEOTIDE SEQUENCE [LARGE SCALE GENOMIC DNA]</scope>
    <source>
        <strain evidence="2">LaAM-08-1</strain>
    </source>
</reference>
<evidence type="ECO:0000313" key="2">
    <source>
        <dbReference type="Proteomes" id="UP000054477"/>
    </source>
</evidence>
<reference evidence="1 2" key="1">
    <citation type="submission" date="2014-04" db="EMBL/GenBank/DDBJ databases">
        <authorList>
            <consortium name="DOE Joint Genome Institute"/>
            <person name="Kuo A."/>
            <person name="Kohler A."/>
            <person name="Nagy L.G."/>
            <person name="Floudas D."/>
            <person name="Copeland A."/>
            <person name="Barry K.W."/>
            <person name="Cichocki N."/>
            <person name="Veneault-Fourrey C."/>
            <person name="LaButti K."/>
            <person name="Lindquist E.A."/>
            <person name="Lipzen A."/>
            <person name="Lundell T."/>
            <person name="Morin E."/>
            <person name="Murat C."/>
            <person name="Sun H."/>
            <person name="Tunlid A."/>
            <person name="Henrissat B."/>
            <person name="Grigoriev I.V."/>
            <person name="Hibbett D.S."/>
            <person name="Martin F."/>
            <person name="Nordberg H.P."/>
            <person name="Cantor M.N."/>
            <person name="Hua S.X."/>
        </authorList>
    </citation>
    <scope>NUCLEOTIDE SEQUENCE [LARGE SCALE GENOMIC DNA]</scope>
    <source>
        <strain evidence="1 2">LaAM-08-1</strain>
    </source>
</reference>
<gene>
    <name evidence="1" type="ORF">K443DRAFT_643654</name>
</gene>